<reference evidence="1" key="1">
    <citation type="submission" date="2021-02" db="EMBL/GenBank/DDBJ databases">
        <authorList>
            <person name="Palmer J.M."/>
        </authorList>
    </citation>
    <scope>NUCLEOTIDE SEQUENCE</scope>
    <source>
        <strain evidence="1">SCRP734</strain>
    </source>
</reference>
<keyword evidence="2" id="KW-1185">Reference proteome</keyword>
<sequence>MNAASEHSQATKFDVVFGESLDLENSATYMKQFLWYGFDEVELDASRAGTEANKLFESTLDPLNKKPGTAVNAVVNEIAGEEAAGHPVFRVPLHPRLKLLLQRGHAHVSTAPTSNAFSTNMLVLACVTVGFTQAPPCMYTSLWVDEHAPREKVVGWMSFIRVRYARLLAGAVSNWLVPTTPGDVVPNPMFASTNGILLEEQSKTCLDSLVIILLGERGFSLLATADDTHSSSNVVHSGLTTPT</sequence>
<dbReference type="AlphaFoldDB" id="A0A8T1W3I0"/>
<accession>A0A8T1W3I0</accession>
<organism evidence="1 2">
    <name type="scientific">Phytophthora pseudosyringae</name>
    <dbReference type="NCBI Taxonomy" id="221518"/>
    <lineage>
        <taxon>Eukaryota</taxon>
        <taxon>Sar</taxon>
        <taxon>Stramenopiles</taxon>
        <taxon>Oomycota</taxon>
        <taxon>Peronosporomycetes</taxon>
        <taxon>Peronosporales</taxon>
        <taxon>Peronosporaceae</taxon>
        <taxon>Phytophthora</taxon>
    </lineage>
</organism>
<name>A0A8T1W3I0_9STRA</name>
<evidence type="ECO:0000313" key="2">
    <source>
        <dbReference type="Proteomes" id="UP000694044"/>
    </source>
</evidence>
<gene>
    <name evidence="1" type="ORF">PHYPSEUDO_013685</name>
</gene>
<dbReference type="EMBL" id="JAGDFM010000072">
    <property type="protein sequence ID" value="KAG7387786.1"/>
    <property type="molecule type" value="Genomic_DNA"/>
</dbReference>
<protein>
    <submittedName>
        <fullName evidence="1">Uncharacterized protein</fullName>
    </submittedName>
</protein>
<dbReference type="OrthoDB" id="6770063at2759"/>
<evidence type="ECO:0000313" key="1">
    <source>
        <dbReference type="EMBL" id="KAG7387786.1"/>
    </source>
</evidence>
<proteinExistence type="predicted"/>
<comment type="caution">
    <text evidence="1">The sequence shown here is derived from an EMBL/GenBank/DDBJ whole genome shotgun (WGS) entry which is preliminary data.</text>
</comment>
<dbReference type="Proteomes" id="UP000694044">
    <property type="component" value="Unassembled WGS sequence"/>
</dbReference>